<comment type="caution">
    <text evidence="12">The sequence shown here is derived from an EMBL/GenBank/DDBJ whole genome shotgun (WGS) entry which is preliminary data.</text>
</comment>
<evidence type="ECO:0000256" key="1">
    <source>
        <dbReference type="ARBA" id="ARBA00000085"/>
    </source>
</evidence>
<keyword evidence="3" id="KW-0597">Phosphoprotein</keyword>
<dbReference type="PRINTS" id="PR00344">
    <property type="entry name" value="BCTRLSENSOR"/>
</dbReference>
<keyword evidence="13" id="KW-1185">Reference proteome</keyword>
<dbReference type="InterPro" id="IPR036890">
    <property type="entry name" value="HATPase_C_sf"/>
</dbReference>
<dbReference type="PROSITE" id="PS50112">
    <property type="entry name" value="PAS"/>
    <property type="match status" value="1"/>
</dbReference>
<dbReference type="Gene3D" id="1.10.287.130">
    <property type="match status" value="1"/>
</dbReference>
<reference evidence="12 13" key="1">
    <citation type="submission" date="2024-09" db="EMBL/GenBank/DDBJ databases">
        <authorList>
            <person name="Sun Q."/>
            <person name="Mori K."/>
        </authorList>
    </citation>
    <scope>NUCLEOTIDE SEQUENCE [LARGE SCALE GENOMIC DNA]</scope>
    <source>
        <strain evidence="12 13">NCAIM B.02301</strain>
    </source>
</reference>
<dbReference type="InterPro" id="IPR036097">
    <property type="entry name" value="HisK_dim/P_sf"/>
</dbReference>
<dbReference type="InterPro" id="IPR004358">
    <property type="entry name" value="Sig_transdc_His_kin-like_C"/>
</dbReference>
<evidence type="ECO:0000256" key="8">
    <source>
        <dbReference type="ARBA" id="ARBA00023012"/>
    </source>
</evidence>
<feature type="domain" description="PAC" evidence="11">
    <location>
        <begin position="287"/>
        <end position="339"/>
    </location>
</feature>
<dbReference type="InterPro" id="IPR005467">
    <property type="entry name" value="His_kinase_dom"/>
</dbReference>
<evidence type="ECO:0000313" key="12">
    <source>
        <dbReference type="EMBL" id="MFC0559157.1"/>
    </source>
</evidence>
<feature type="domain" description="Histidine kinase" evidence="9">
    <location>
        <begin position="352"/>
        <end position="558"/>
    </location>
</feature>
<evidence type="ECO:0000256" key="3">
    <source>
        <dbReference type="ARBA" id="ARBA00022553"/>
    </source>
</evidence>
<evidence type="ECO:0000256" key="6">
    <source>
        <dbReference type="ARBA" id="ARBA00022777"/>
    </source>
</evidence>
<dbReference type="Proteomes" id="UP001589833">
    <property type="component" value="Unassembled WGS sequence"/>
</dbReference>
<dbReference type="Pfam" id="PF00512">
    <property type="entry name" value="HisKA"/>
    <property type="match status" value="1"/>
</dbReference>
<dbReference type="SUPFAM" id="SSF55874">
    <property type="entry name" value="ATPase domain of HSP90 chaperone/DNA topoisomerase II/histidine kinase"/>
    <property type="match status" value="1"/>
</dbReference>
<gene>
    <name evidence="12" type="ORF">ACFFH4_08845</name>
</gene>
<dbReference type="InterPro" id="IPR000700">
    <property type="entry name" value="PAS-assoc_C"/>
</dbReference>
<evidence type="ECO:0000259" key="10">
    <source>
        <dbReference type="PROSITE" id="PS50112"/>
    </source>
</evidence>
<keyword evidence="8" id="KW-0902">Two-component regulatory system</keyword>
<evidence type="ECO:0000256" key="7">
    <source>
        <dbReference type="ARBA" id="ARBA00022840"/>
    </source>
</evidence>
<dbReference type="PANTHER" id="PTHR43065">
    <property type="entry name" value="SENSOR HISTIDINE KINASE"/>
    <property type="match status" value="1"/>
</dbReference>
<dbReference type="SUPFAM" id="SSF47384">
    <property type="entry name" value="Homodimeric domain of signal transducing histidine kinase"/>
    <property type="match status" value="1"/>
</dbReference>
<dbReference type="EMBL" id="JBHLTR010000011">
    <property type="protein sequence ID" value="MFC0559157.1"/>
    <property type="molecule type" value="Genomic_DNA"/>
</dbReference>
<dbReference type="InterPro" id="IPR000014">
    <property type="entry name" value="PAS"/>
</dbReference>
<dbReference type="NCBIfam" id="TIGR00229">
    <property type="entry name" value="sensory_box"/>
    <property type="match status" value="1"/>
</dbReference>
<proteinExistence type="predicted"/>
<dbReference type="InterPro" id="IPR035965">
    <property type="entry name" value="PAS-like_dom_sf"/>
</dbReference>
<feature type="domain" description="PAS" evidence="10">
    <location>
        <begin position="212"/>
        <end position="256"/>
    </location>
</feature>
<evidence type="ECO:0000259" key="11">
    <source>
        <dbReference type="PROSITE" id="PS50113"/>
    </source>
</evidence>
<dbReference type="Pfam" id="PF13426">
    <property type="entry name" value="PAS_9"/>
    <property type="match status" value="1"/>
</dbReference>
<dbReference type="InterPro" id="IPR025847">
    <property type="entry name" value="MEDS_domain"/>
</dbReference>
<evidence type="ECO:0000256" key="2">
    <source>
        <dbReference type="ARBA" id="ARBA00012438"/>
    </source>
</evidence>
<dbReference type="Gene3D" id="3.30.450.20">
    <property type="entry name" value="PAS domain"/>
    <property type="match status" value="1"/>
</dbReference>
<dbReference type="EC" id="2.7.13.3" evidence="2"/>
<evidence type="ECO:0000313" key="13">
    <source>
        <dbReference type="Proteomes" id="UP001589833"/>
    </source>
</evidence>
<keyword evidence="5" id="KW-0547">Nucleotide-binding</keyword>
<dbReference type="Pfam" id="PF14417">
    <property type="entry name" value="MEDS"/>
    <property type="match status" value="1"/>
</dbReference>
<dbReference type="RefSeq" id="WP_273846159.1">
    <property type="nucleotide sequence ID" value="NZ_JAQQWT010000016.1"/>
</dbReference>
<evidence type="ECO:0000259" key="9">
    <source>
        <dbReference type="PROSITE" id="PS50109"/>
    </source>
</evidence>
<comment type="catalytic activity">
    <reaction evidence="1">
        <text>ATP + protein L-histidine = ADP + protein N-phospho-L-histidine.</text>
        <dbReference type="EC" id="2.7.13.3"/>
    </reaction>
</comment>
<dbReference type="CDD" id="cd00082">
    <property type="entry name" value="HisKA"/>
    <property type="match status" value="1"/>
</dbReference>
<name>A0ABV6NEG8_9BACI</name>
<dbReference type="InterPro" id="IPR003594">
    <property type="entry name" value="HATPase_dom"/>
</dbReference>
<dbReference type="SUPFAM" id="SSF55785">
    <property type="entry name" value="PYP-like sensor domain (PAS domain)"/>
    <property type="match status" value="1"/>
</dbReference>
<dbReference type="CDD" id="cd00130">
    <property type="entry name" value="PAS"/>
    <property type="match status" value="1"/>
</dbReference>
<dbReference type="PROSITE" id="PS50109">
    <property type="entry name" value="HIS_KIN"/>
    <property type="match status" value="1"/>
</dbReference>
<keyword evidence="6" id="KW-0418">Kinase</keyword>
<dbReference type="Gene3D" id="3.30.565.10">
    <property type="entry name" value="Histidine kinase-like ATPase, C-terminal domain"/>
    <property type="match status" value="1"/>
</dbReference>
<keyword evidence="4" id="KW-0808">Transferase</keyword>
<dbReference type="InterPro" id="IPR003661">
    <property type="entry name" value="HisK_dim/P_dom"/>
</dbReference>
<dbReference type="PANTHER" id="PTHR43065:SF34">
    <property type="entry name" value="SPORULATION KINASE A"/>
    <property type="match status" value="1"/>
</dbReference>
<dbReference type="SMART" id="SM00388">
    <property type="entry name" value="HisKA"/>
    <property type="match status" value="1"/>
</dbReference>
<protein>
    <recommendedName>
        <fullName evidence="2">histidine kinase</fullName>
        <ecNumber evidence="2">2.7.13.3</ecNumber>
    </recommendedName>
</protein>
<dbReference type="SMART" id="SM00387">
    <property type="entry name" value="HATPase_c"/>
    <property type="match status" value="1"/>
</dbReference>
<accession>A0ABV6NEG8</accession>
<evidence type="ECO:0000256" key="5">
    <source>
        <dbReference type="ARBA" id="ARBA00022741"/>
    </source>
</evidence>
<dbReference type="Pfam" id="PF02518">
    <property type="entry name" value="HATPase_c"/>
    <property type="match status" value="1"/>
</dbReference>
<dbReference type="PROSITE" id="PS50113">
    <property type="entry name" value="PAC"/>
    <property type="match status" value="1"/>
</dbReference>
<sequence length="558" mass="64007">MKQNIIQLTKMIQVSNQGHILYVYDEAESYIENAVSFIVTGMEQGHHLLIIDNKANYKLIYQRLQEVLSIREIDLIQYVDNYEFYCLFEDFQSESIVKHFTMLLEPLRDQEIPIRTWSNVVWKEQDDIISKLEEFENRADHCVREAKLISVCAYNGHQISASLQNRLLGNHEYFMTDGSLVKSSLYQKREVIPPFKYGKEEHQKMEGELKATKHQLQSFIQQNLDPILIFDRDDKLITVNKAFEDVFGWFKNEVLGLNANDIPSIPEEKRYEVNRNRSLGALGVNVDGYETVRITKDGRNLHVLLSSFSLLDKEGKFNGRAVIVRDITESKQAQDLLIKTEKLSIAGELAAGIAHEIRNPITSVKGFLQLLHSDHFEEKKKYYDIIKSEIDRIELILTELLMLSKPQVTHFETKDILIVIKDVITLLDAQAHLNNVQINTQFDSNEILVRCEENQFKQVCINMIKNAIESMPSGGELLIKAQSNMKDEIVISFIDQGIGISKSILSKLGQPFYTTKEKGTGLGFMVSKKIIENHNGSIVISSEEHKGTIIDVYLPIPK</sequence>
<organism evidence="12 13">
    <name type="scientific">Halalkalibacter alkalisediminis</name>
    <dbReference type="NCBI Taxonomy" id="935616"/>
    <lineage>
        <taxon>Bacteria</taxon>
        <taxon>Bacillati</taxon>
        <taxon>Bacillota</taxon>
        <taxon>Bacilli</taxon>
        <taxon>Bacillales</taxon>
        <taxon>Bacillaceae</taxon>
        <taxon>Halalkalibacter</taxon>
    </lineage>
</organism>
<keyword evidence="7 12" id="KW-0067">ATP-binding</keyword>
<evidence type="ECO:0000256" key="4">
    <source>
        <dbReference type="ARBA" id="ARBA00022679"/>
    </source>
</evidence>
<dbReference type="GO" id="GO:0005524">
    <property type="term" value="F:ATP binding"/>
    <property type="evidence" value="ECO:0007669"/>
    <property type="project" value="UniProtKB-KW"/>
</dbReference>